<evidence type="ECO:0000256" key="2">
    <source>
        <dbReference type="ARBA" id="ARBA00022729"/>
    </source>
</evidence>
<keyword evidence="4" id="KW-1185">Reference proteome</keyword>
<organism evidence="3 4">
    <name type="scientific">Gossypium darwinii</name>
    <name type="common">Darwin's cotton</name>
    <name type="synonym">Gossypium barbadense var. darwinii</name>
    <dbReference type="NCBI Taxonomy" id="34276"/>
    <lineage>
        <taxon>Eukaryota</taxon>
        <taxon>Viridiplantae</taxon>
        <taxon>Streptophyta</taxon>
        <taxon>Embryophyta</taxon>
        <taxon>Tracheophyta</taxon>
        <taxon>Spermatophyta</taxon>
        <taxon>Magnoliopsida</taxon>
        <taxon>eudicotyledons</taxon>
        <taxon>Gunneridae</taxon>
        <taxon>Pentapetalae</taxon>
        <taxon>rosids</taxon>
        <taxon>malvids</taxon>
        <taxon>Malvales</taxon>
        <taxon>Malvaceae</taxon>
        <taxon>Malvoideae</taxon>
        <taxon>Gossypium</taxon>
    </lineage>
</organism>
<evidence type="ECO:0000256" key="1">
    <source>
        <dbReference type="ARBA" id="ARBA00011073"/>
    </source>
</evidence>
<sequence length="81" mass="9112">MEAFPSVVQVIPNLVHKLHTTRRWDFMGLNDHSLANLLTTSNMSEGIIIGIIDTRVPPESESFNDRGMNPIPSYKLQGYIS</sequence>
<evidence type="ECO:0000313" key="3">
    <source>
        <dbReference type="EMBL" id="TYG61749.1"/>
    </source>
</evidence>
<gene>
    <name evidence="3" type="ORF">ES288_D07G174000v1</name>
</gene>
<dbReference type="PANTHER" id="PTHR10795">
    <property type="entry name" value="PROPROTEIN CONVERTASE SUBTILISIN/KEXIN"/>
    <property type="match status" value="1"/>
</dbReference>
<evidence type="ECO:0008006" key="5">
    <source>
        <dbReference type="Google" id="ProtNLM"/>
    </source>
</evidence>
<dbReference type="InterPro" id="IPR036852">
    <property type="entry name" value="Peptidase_S8/S53_dom_sf"/>
</dbReference>
<reference evidence="3 4" key="1">
    <citation type="submission" date="2019-06" db="EMBL/GenBank/DDBJ databases">
        <title>WGS assembly of Gossypium darwinii.</title>
        <authorList>
            <person name="Chen Z.J."/>
            <person name="Sreedasyam A."/>
            <person name="Ando A."/>
            <person name="Song Q."/>
            <person name="De L."/>
            <person name="Hulse-Kemp A."/>
            <person name="Ding M."/>
            <person name="Ye W."/>
            <person name="Kirkbride R."/>
            <person name="Jenkins J."/>
            <person name="Plott C."/>
            <person name="Lovell J."/>
            <person name="Lin Y.-M."/>
            <person name="Vaughn R."/>
            <person name="Liu B."/>
            <person name="Li W."/>
            <person name="Simpson S."/>
            <person name="Scheffler B."/>
            <person name="Saski C."/>
            <person name="Grover C."/>
            <person name="Hu G."/>
            <person name="Conover J."/>
            <person name="Carlson J."/>
            <person name="Shu S."/>
            <person name="Boston L."/>
            <person name="Williams M."/>
            <person name="Peterson D."/>
            <person name="Mcgee K."/>
            <person name="Jones D."/>
            <person name="Wendel J."/>
            <person name="Stelly D."/>
            <person name="Grimwood J."/>
            <person name="Schmutz J."/>
        </authorList>
    </citation>
    <scope>NUCLEOTIDE SEQUENCE [LARGE SCALE GENOMIC DNA]</scope>
    <source>
        <strain evidence="3">1808015.09</strain>
    </source>
</reference>
<proteinExistence type="inferred from homology"/>
<dbReference type="SUPFAM" id="SSF52743">
    <property type="entry name" value="Subtilisin-like"/>
    <property type="match status" value="1"/>
</dbReference>
<accession>A0A5D2BXF9</accession>
<dbReference type="Gene3D" id="3.40.50.200">
    <property type="entry name" value="Peptidase S8/S53 domain"/>
    <property type="match status" value="1"/>
</dbReference>
<dbReference type="EMBL" id="CM017707">
    <property type="protein sequence ID" value="TYG61749.1"/>
    <property type="molecule type" value="Genomic_DNA"/>
</dbReference>
<protein>
    <recommendedName>
        <fullName evidence="5">Peptidase S8/S53 domain-containing protein</fullName>
    </recommendedName>
</protein>
<comment type="similarity">
    <text evidence="1">Belongs to the peptidase S8 family.</text>
</comment>
<dbReference type="InterPro" id="IPR045051">
    <property type="entry name" value="SBT"/>
</dbReference>
<dbReference type="AlphaFoldDB" id="A0A5D2BXF9"/>
<dbReference type="GO" id="GO:0004252">
    <property type="term" value="F:serine-type endopeptidase activity"/>
    <property type="evidence" value="ECO:0007669"/>
    <property type="project" value="InterPro"/>
</dbReference>
<dbReference type="Proteomes" id="UP000323506">
    <property type="component" value="Chromosome D07"/>
</dbReference>
<keyword evidence="2" id="KW-0732">Signal</keyword>
<evidence type="ECO:0000313" key="4">
    <source>
        <dbReference type="Proteomes" id="UP000323506"/>
    </source>
</evidence>
<name>A0A5D2BXF9_GOSDA</name>
<dbReference type="GO" id="GO:0006508">
    <property type="term" value="P:proteolysis"/>
    <property type="evidence" value="ECO:0007669"/>
    <property type="project" value="InterPro"/>
</dbReference>